<feature type="region of interest" description="Disordered" evidence="1">
    <location>
        <begin position="72"/>
        <end position="118"/>
    </location>
</feature>
<gene>
    <name evidence="3" type="ORF">NHX12_000660</name>
</gene>
<organism evidence="3 4">
    <name type="scientific">Muraenolepis orangiensis</name>
    <name type="common">Patagonian moray cod</name>
    <dbReference type="NCBI Taxonomy" id="630683"/>
    <lineage>
        <taxon>Eukaryota</taxon>
        <taxon>Metazoa</taxon>
        <taxon>Chordata</taxon>
        <taxon>Craniata</taxon>
        <taxon>Vertebrata</taxon>
        <taxon>Euteleostomi</taxon>
        <taxon>Actinopterygii</taxon>
        <taxon>Neopterygii</taxon>
        <taxon>Teleostei</taxon>
        <taxon>Neoteleostei</taxon>
        <taxon>Acanthomorphata</taxon>
        <taxon>Zeiogadaria</taxon>
        <taxon>Gadariae</taxon>
        <taxon>Gadiformes</taxon>
        <taxon>Muraenolepidoidei</taxon>
        <taxon>Muraenolepididae</taxon>
        <taxon>Muraenolepis</taxon>
    </lineage>
</organism>
<dbReference type="EMBL" id="JANIIK010000103">
    <property type="protein sequence ID" value="KAJ3598734.1"/>
    <property type="molecule type" value="Genomic_DNA"/>
</dbReference>
<evidence type="ECO:0000313" key="4">
    <source>
        <dbReference type="Proteomes" id="UP001148018"/>
    </source>
</evidence>
<evidence type="ECO:0000259" key="2">
    <source>
        <dbReference type="Pfam" id="PF14291"/>
    </source>
</evidence>
<sequence>MTGVAWWNYQRLVDLKQPGVILPAVFHPELVAELNSASNRVTGQEKYPVLHSSHRDTGEKFGLEYTEAGCRPVPLDWDKHRTQKRGEPASPVPPSAIQTPAPAQAPDTAPSSSSPLLSSVASAVPAPAVGHPLSAVPLMKQDMLSEVNQEAPAAMEISHALLQQASPRSVRTGPIKTGGRVFVLDHTRWTPPMKEAIDGLLRKYHGEKDKLKHVDRDYADLVHRSATDRNSMLHPTTRLHISRYVKHMAKLLNTSSSLNTSPEKLLETQQLWHSLTEIGTTRSRSPGKLASTALRTASLYNSAWIDEALDLARTISTKKHNKQVQKNRDILRKLIIAALYLARQEQAFRGHNEAAGSSNRGNFVELVHAFAEFDTALAEHMGSSTVFSGMSNTIQNDIIESIARSIQDETDKDIHISPFIAVQVDDTSDISNKCQLTVIIRYVNEKGSVCERFLGFFDVSLERDAKAVTSVVMRAIGNYSPTNKLICQTYDGASCMSGQHGGVQALVKAHCPNALFIHCYAHKLNLVLAQGTNNIQAAKLFFANLDAFHNFFSRSCKRSALLCEVDGAVRVPGGSAVRWNFKSRAVHAIHEGRVSLCIAFDKIMTEPGWDKETIAQSASLKQKLEDFEFTFLLGVFQFIFGLTEPLFQVLQSKTVDIKKCQDRIMSTLSALKATRTDEAFSRIYDETGTAVGEPVPRRKRRRRGWDDLEQGFNQHQEGDQETLVSFRRLYFQIVDGVVLHMTHRFADMEHLNFFRILEHTSFASFCKPAAFPSSELAQLINTYPFFDQLKLRNELHTLYNN</sequence>
<protein>
    <recommendedName>
        <fullName evidence="2">DUF4371 domain-containing protein</fullName>
    </recommendedName>
</protein>
<name>A0A9Q0IHB1_9TELE</name>
<dbReference type="OrthoDB" id="8962491at2759"/>
<feature type="compositionally biased region" description="Basic and acidic residues" evidence="1">
    <location>
        <begin position="76"/>
        <end position="87"/>
    </location>
</feature>
<dbReference type="InterPro" id="IPR025398">
    <property type="entry name" value="DUF4371"/>
</dbReference>
<feature type="non-terminal residue" evidence="3">
    <location>
        <position position="1"/>
    </location>
</feature>
<evidence type="ECO:0000313" key="3">
    <source>
        <dbReference type="EMBL" id="KAJ3598734.1"/>
    </source>
</evidence>
<keyword evidence="4" id="KW-1185">Reference proteome</keyword>
<dbReference type="PANTHER" id="PTHR45749:SF28">
    <property type="entry name" value="ZINC FINGER MYM-TYPE PROTEIN 1-LIKE-RELATED"/>
    <property type="match status" value="1"/>
</dbReference>
<comment type="caution">
    <text evidence="3">The sequence shown here is derived from an EMBL/GenBank/DDBJ whole genome shotgun (WGS) entry which is preliminary data.</text>
</comment>
<dbReference type="Proteomes" id="UP001148018">
    <property type="component" value="Unassembled WGS sequence"/>
</dbReference>
<dbReference type="PANTHER" id="PTHR45749">
    <property type="match status" value="1"/>
</dbReference>
<dbReference type="SUPFAM" id="SSF53098">
    <property type="entry name" value="Ribonuclease H-like"/>
    <property type="match status" value="1"/>
</dbReference>
<proteinExistence type="predicted"/>
<dbReference type="Pfam" id="PF14291">
    <property type="entry name" value="DUF4371"/>
    <property type="match status" value="1"/>
</dbReference>
<dbReference type="InterPro" id="IPR012337">
    <property type="entry name" value="RNaseH-like_sf"/>
</dbReference>
<evidence type="ECO:0000256" key="1">
    <source>
        <dbReference type="SAM" id="MobiDB-lite"/>
    </source>
</evidence>
<accession>A0A9Q0IHB1</accession>
<feature type="domain" description="DUF4371" evidence="2">
    <location>
        <begin position="328"/>
        <end position="501"/>
    </location>
</feature>
<feature type="compositionally biased region" description="Low complexity" evidence="1">
    <location>
        <begin position="95"/>
        <end position="118"/>
    </location>
</feature>
<dbReference type="AlphaFoldDB" id="A0A9Q0IHB1"/>
<reference evidence="3" key="1">
    <citation type="submission" date="2022-07" db="EMBL/GenBank/DDBJ databases">
        <title>Chromosome-level genome of Muraenolepis orangiensis.</title>
        <authorList>
            <person name="Kim J."/>
        </authorList>
    </citation>
    <scope>NUCLEOTIDE SEQUENCE</scope>
    <source>
        <strain evidence="3">KU_S4_2022</strain>
        <tissue evidence="3">Muscle</tissue>
    </source>
</reference>